<name>A0AAV2M3G3_KNICA</name>
<reference evidence="2 3" key="1">
    <citation type="submission" date="2024-04" db="EMBL/GenBank/DDBJ databases">
        <authorList>
            <person name="Waldvogel A.-M."/>
            <person name="Schoenle A."/>
        </authorList>
    </citation>
    <scope>NUCLEOTIDE SEQUENCE [LARGE SCALE GENOMIC DNA]</scope>
</reference>
<gene>
    <name evidence="2" type="ORF">KC01_LOCUS34882</name>
</gene>
<dbReference type="GO" id="GO:0098609">
    <property type="term" value="P:cell-cell adhesion"/>
    <property type="evidence" value="ECO:0007669"/>
    <property type="project" value="TreeGrafter"/>
</dbReference>
<dbReference type="PANTHER" id="PTHR23220">
    <property type="entry name" value="INTEGRIN ALPHA"/>
    <property type="match status" value="1"/>
</dbReference>
<dbReference type="EMBL" id="OZ035828">
    <property type="protein sequence ID" value="CAL1607868.1"/>
    <property type="molecule type" value="Genomic_DNA"/>
</dbReference>
<organism evidence="2 3">
    <name type="scientific">Knipowitschia caucasica</name>
    <name type="common">Caucasian dwarf goby</name>
    <name type="synonym">Pomatoschistus caucasicus</name>
    <dbReference type="NCBI Taxonomy" id="637954"/>
    <lineage>
        <taxon>Eukaryota</taxon>
        <taxon>Metazoa</taxon>
        <taxon>Chordata</taxon>
        <taxon>Craniata</taxon>
        <taxon>Vertebrata</taxon>
        <taxon>Euteleostomi</taxon>
        <taxon>Actinopterygii</taxon>
        <taxon>Neopterygii</taxon>
        <taxon>Teleostei</taxon>
        <taxon>Neoteleostei</taxon>
        <taxon>Acanthomorphata</taxon>
        <taxon>Gobiaria</taxon>
        <taxon>Gobiiformes</taxon>
        <taxon>Gobioidei</taxon>
        <taxon>Gobiidae</taxon>
        <taxon>Gobiinae</taxon>
        <taxon>Knipowitschia</taxon>
    </lineage>
</organism>
<accession>A0AAV2M3G3</accession>
<sequence>MRERREKKEREEREEREGRVRKERRERREKKEREEREERKGRVRKARRERREKKREKRGRRERGDSRVLVGAPKANTSQPHVTEGGAVFSCPWNRSNCTVLHFDELGDRRFYINEELTQVEFKSHQWFGATLRSHGNSILVRATIRA</sequence>
<evidence type="ECO:0000256" key="1">
    <source>
        <dbReference type="SAM" id="MobiDB-lite"/>
    </source>
</evidence>
<dbReference type="GO" id="GO:0001525">
    <property type="term" value="P:angiogenesis"/>
    <property type="evidence" value="ECO:0007669"/>
    <property type="project" value="TreeGrafter"/>
</dbReference>
<proteinExistence type="predicted"/>
<dbReference type="GO" id="GO:0007229">
    <property type="term" value="P:integrin-mediated signaling pathway"/>
    <property type="evidence" value="ECO:0007669"/>
    <property type="project" value="TreeGrafter"/>
</dbReference>
<evidence type="ECO:0000313" key="3">
    <source>
        <dbReference type="Proteomes" id="UP001497482"/>
    </source>
</evidence>
<dbReference type="Gene3D" id="2.130.10.130">
    <property type="entry name" value="Integrin alpha, N-terminal"/>
    <property type="match status" value="1"/>
</dbReference>
<dbReference type="GO" id="GO:0007160">
    <property type="term" value="P:cell-matrix adhesion"/>
    <property type="evidence" value="ECO:0007669"/>
    <property type="project" value="TreeGrafter"/>
</dbReference>
<protein>
    <submittedName>
        <fullName evidence="2">Uncharacterized protein</fullName>
    </submittedName>
</protein>
<dbReference type="SUPFAM" id="SSF69318">
    <property type="entry name" value="Integrin alpha N-terminal domain"/>
    <property type="match status" value="1"/>
</dbReference>
<keyword evidence="3" id="KW-1185">Reference proteome</keyword>
<dbReference type="AlphaFoldDB" id="A0AAV2M3G3"/>
<dbReference type="PANTHER" id="PTHR23220:SF3">
    <property type="entry name" value="INTEGRIN ALPHA-5"/>
    <property type="match status" value="1"/>
</dbReference>
<dbReference type="InterPro" id="IPR028994">
    <property type="entry name" value="Integrin_alpha_N"/>
</dbReference>
<dbReference type="GO" id="GO:0008305">
    <property type="term" value="C:integrin complex"/>
    <property type="evidence" value="ECO:0007669"/>
    <property type="project" value="TreeGrafter"/>
</dbReference>
<feature type="region of interest" description="Disordered" evidence="1">
    <location>
        <begin position="1"/>
        <end position="84"/>
    </location>
</feature>
<evidence type="ECO:0000313" key="2">
    <source>
        <dbReference type="EMBL" id="CAL1607868.1"/>
    </source>
</evidence>
<dbReference type="GO" id="GO:0033627">
    <property type="term" value="P:cell adhesion mediated by integrin"/>
    <property type="evidence" value="ECO:0007669"/>
    <property type="project" value="TreeGrafter"/>
</dbReference>
<feature type="compositionally biased region" description="Basic and acidic residues" evidence="1">
    <location>
        <begin position="29"/>
        <end position="40"/>
    </location>
</feature>
<dbReference type="GO" id="GO:0005178">
    <property type="term" value="F:integrin binding"/>
    <property type="evidence" value="ECO:0007669"/>
    <property type="project" value="TreeGrafter"/>
</dbReference>
<dbReference type="GO" id="GO:0009897">
    <property type="term" value="C:external side of plasma membrane"/>
    <property type="evidence" value="ECO:0007669"/>
    <property type="project" value="TreeGrafter"/>
</dbReference>
<feature type="compositionally biased region" description="Basic and acidic residues" evidence="1">
    <location>
        <begin position="1"/>
        <end position="20"/>
    </location>
</feature>
<dbReference type="Proteomes" id="UP001497482">
    <property type="component" value="Chromosome 6"/>
</dbReference>
<feature type="compositionally biased region" description="Basic residues" evidence="1">
    <location>
        <begin position="41"/>
        <end position="61"/>
    </location>
</feature>